<evidence type="ECO:0000256" key="2">
    <source>
        <dbReference type="SAM" id="SignalP"/>
    </source>
</evidence>
<comment type="caution">
    <text evidence="3">The sequence shown here is derived from an EMBL/GenBank/DDBJ whole genome shotgun (WGS) entry which is preliminary data.</text>
</comment>
<reference evidence="4" key="1">
    <citation type="journal article" date="2019" name="Int. J. Syst. Evol. Microbiol.">
        <title>The Global Catalogue of Microorganisms (GCM) 10K type strain sequencing project: providing services to taxonomists for standard genome sequencing and annotation.</title>
        <authorList>
            <consortium name="The Broad Institute Genomics Platform"/>
            <consortium name="The Broad Institute Genome Sequencing Center for Infectious Disease"/>
            <person name="Wu L."/>
            <person name="Ma J."/>
        </authorList>
    </citation>
    <scope>NUCLEOTIDE SEQUENCE [LARGE SCALE GENOMIC DNA]</scope>
    <source>
        <strain evidence="4">CGMCC 1.6375</strain>
    </source>
</reference>
<keyword evidence="2" id="KW-0732">Signal</keyword>
<feature type="compositionally biased region" description="Low complexity" evidence="1">
    <location>
        <begin position="92"/>
        <end position="104"/>
    </location>
</feature>
<dbReference type="Proteomes" id="UP000632339">
    <property type="component" value="Unassembled WGS sequence"/>
</dbReference>
<accession>A0ABQ2IN33</accession>
<evidence type="ECO:0000313" key="4">
    <source>
        <dbReference type="Proteomes" id="UP000632339"/>
    </source>
</evidence>
<evidence type="ECO:0000313" key="3">
    <source>
        <dbReference type="EMBL" id="GGN12132.1"/>
    </source>
</evidence>
<organism evidence="3 4">
    <name type="scientific">Dyadobacter beijingensis</name>
    <dbReference type="NCBI Taxonomy" id="365489"/>
    <lineage>
        <taxon>Bacteria</taxon>
        <taxon>Pseudomonadati</taxon>
        <taxon>Bacteroidota</taxon>
        <taxon>Cytophagia</taxon>
        <taxon>Cytophagales</taxon>
        <taxon>Spirosomataceae</taxon>
        <taxon>Dyadobacter</taxon>
    </lineage>
</organism>
<keyword evidence="4" id="KW-1185">Reference proteome</keyword>
<dbReference type="RefSeq" id="WP_157505191.1">
    <property type="nucleotide sequence ID" value="NZ_BMLI01000004.1"/>
</dbReference>
<dbReference type="EMBL" id="BMLI01000004">
    <property type="protein sequence ID" value="GGN12132.1"/>
    <property type="molecule type" value="Genomic_DNA"/>
</dbReference>
<gene>
    <name evidence="3" type="ORF">GCM10010967_55150</name>
</gene>
<feature type="chain" id="PRO_5046258411" evidence="2">
    <location>
        <begin position="27"/>
        <end position="140"/>
    </location>
</feature>
<proteinExistence type="predicted"/>
<protein>
    <submittedName>
        <fullName evidence="3">Uncharacterized protein</fullName>
    </submittedName>
</protein>
<feature type="compositionally biased region" description="Basic and acidic residues" evidence="1">
    <location>
        <begin position="29"/>
        <end position="39"/>
    </location>
</feature>
<sequence>MKRFTTTAATMLLIIGGALIALPAQAQNEAKKGDSRETGNRPVQTPPGDNPEKVQDTTKKAYSTQSQGNSGGGTSAWPQATGTTGAITPESQTPATGQGTQQGAEPVARPDSKRPEATADTAAKSKKDGKPRRRNRNDPQ</sequence>
<name>A0ABQ2IN33_9BACT</name>
<evidence type="ECO:0000256" key="1">
    <source>
        <dbReference type="SAM" id="MobiDB-lite"/>
    </source>
</evidence>
<feature type="compositionally biased region" description="Basic and acidic residues" evidence="1">
    <location>
        <begin position="50"/>
        <end position="59"/>
    </location>
</feature>
<feature type="compositionally biased region" description="Basic residues" evidence="1">
    <location>
        <begin position="129"/>
        <end position="140"/>
    </location>
</feature>
<feature type="region of interest" description="Disordered" evidence="1">
    <location>
        <begin position="27"/>
        <end position="140"/>
    </location>
</feature>
<feature type="compositionally biased region" description="Basic and acidic residues" evidence="1">
    <location>
        <begin position="108"/>
        <end position="128"/>
    </location>
</feature>
<feature type="compositionally biased region" description="Polar residues" evidence="1">
    <location>
        <begin position="76"/>
        <end position="91"/>
    </location>
</feature>
<feature type="signal peptide" evidence="2">
    <location>
        <begin position="1"/>
        <end position="26"/>
    </location>
</feature>